<dbReference type="InterPro" id="IPR036282">
    <property type="entry name" value="Glutathione-S-Trfase_C_sf"/>
</dbReference>
<dbReference type="InterPro" id="IPR004045">
    <property type="entry name" value="Glutathione_S-Trfase_N"/>
</dbReference>
<comment type="caution">
    <text evidence="5">The sequence shown here is derived from an EMBL/GenBank/DDBJ whole genome shotgun (WGS) entry which is preliminary data.</text>
</comment>
<protein>
    <recommendedName>
        <fullName evidence="7">Glutathione S-transferase</fullName>
    </recommendedName>
</protein>
<evidence type="ECO:0000259" key="3">
    <source>
        <dbReference type="PROSITE" id="PS50404"/>
    </source>
</evidence>
<accession>A0A1E3M0J6</accession>
<dbReference type="InterPro" id="IPR004046">
    <property type="entry name" value="GST_C"/>
</dbReference>
<dbReference type="RefSeq" id="WP_069319479.1">
    <property type="nucleotide sequence ID" value="NZ_MDDS01000011.1"/>
</dbReference>
<dbReference type="SFLD" id="SFLDG00358">
    <property type="entry name" value="Main_(cytGST)"/>
    <property type="match status" value="1"/>
</dbReference>
<dbReference type="OrthoDB" id="9810080at2"/>
<dbReference type="FunFam" id="3.40.30.10:FF:000039">
    <property type="entry name" value="Glutathione S-transferase domain"/>
    <property type="match status" value="1"/>
</dbReference>
<dbReference type="PANTHER" id="PTHR44051">
    <property type="entry name" value="GLUTATHIONE S-TRANSFERASE-RELATED"/>
    <property type="match status" value="1"/>
</dbReference>
<dbReference type="GO" id="GO:0016740">
    <property type="term" value="F:transferase activity"/>
    <property type="evidence" value="ECO:0007669"/>
    <property type="project" value="UniProtKB-KW"/>
</dbReference>
<feature type="domain" description="GST N-terminal" evidence="3">
    <location>
        <begin position="10"/>
        <end position="92"/>
    </location>
</feature>
<organism evidence="5 6">
    <name type="scientific">Sphingomonas turrisvirgatae</name>
    <dbReference type="NCBI Taxonomy" id="1888892"/>
    <lineage>
        <taxon>Bacteria</taxon>
        <taxon>Pseudomonadati</taxon>
        <taxon>Pseudomonadota</taxon>
        <taxon>Alphaproteobacteria</taxon>
        <taxon>Sphingomonadales</taxon>
        <taxon>Sphingomonadaceae</taxon>
        <taxon>Sphingomonas</taxon>
    </lineage>
</organism>
<proteinExistence type="inferred from homology"/>
<evidence type="ECO:0000256" key="2">
    <source>
        <dbReference type="ARBA" id="ARBA00022679"/>
    </source>
</evidence>
<dbReference type="PROSITE" id="PS50404">
    <property type="entry name" value="GST_NTER"/>
    <property type="match status" value="1"/>
</dbReference>
<comment type="similarity">
    <text evidence="1">Belongs to the GST superfamily.</text>
</comment>
<evidence type="ECO:0000256" key="1">
    <source>
        <dbReference type="ARBA" id="ARBA00007409"/>
    </source>
</evidence>
<dbReference type="Gene3D" id="1.20.1050.10">
    <property type="match status" value="1"/>
</dbReference>
<reference evidence="5 6" key="1">
    <citation type="submission" date="2016-08" db="EMBL/GenBank/DDBJ databases">
        <title>Draft genome of the agarase producing Sphingomonas sp. MCT13.</title>
        <authorList>
            <person name="D'Andrea M.M."/>
            <person name="Rossolini G.M."/>
            <person name="Thaller M.C."/>
        </authorList>
    </citation>
    <scope>NUCLEOTIDE SEQUENCE [LARGE SCALE GENOMIC DNA]</scope>
    <source>
        <strain evidence="5 6">MCT13</strain>
    </source>
</reference>
<dbReference type="Pfam" id="PF00043">
    <property type="entry name" value="GST_C"/>
    <property type="match status" value="1"/>
</dbReference>
<dbReference type="InterPro" id="IPR010987">
    <property type="entry name" value="Glutathione-S-Trfase_C-like"/>
</dbReference>
<dbReference type="CDD" id="cd03047">
    <property type="entry name" value="GST_N_2"/>
    <property type="match status" value="1"/>
</dbReference>
<evidence type="ECO:0000313" key="5">
    <source>
        <dbReference type="EMBL" id="ODP38875.1"/>
    </source>
</evidence>
<name>A0A1E3M0J6_9SPHN</name>
<dbReference type="PANTHER" id="PTHR44051:SF19">
    <property type="entry name" value="DISULFIDE-BOND OXIDOREDUCTASE YFCG"/>
    <property type="match status" value="1"/>
</dbReference>
<dbReference type="Gene3D" id="3.40.30.10">
    <property type="entry name" value="Glutaredoxin"/>
    <property type="match status" value="1"/>
</dbReference>
<feature type="domain" description="GST C-terminal" evidence="4">
    <location>
        <begin position="97"/>
        <end position="218"/>
    </location>
</feature>
<dbReference type="InterPro" id="IPR040079">
    <property type="entry name" value="Glutathione_S-Trfase"/>
</dbReference>
<dbReference type="SFLD" id="SFLDS00019">
    <property type="entry name" value="Glutathione_Transferase_(cytos"/>
    <property type="match status" value="1"/>
</dbReference>
<dbReference type="Pfam" id="PF13409">
    <property type="entry name" value="GST_N_2"/>
    <property type="match status" value="1"/>
</dbReference>
<dbReference type="InterPro" id="IPR036249">
    <property type="entry name" value="Thioredoxin-like_sf"/>
</dbReference>
<evidence type="ECO:0008006" key="7">
    <source>
        <dbReference type="Google" id="ProtNLM"/>
    </source>
</evidence>
<dbReference type="STRING" id="1888892.BFL28_13220"/>
<evidence type="ECO:0000313" key="6">
    <source>
        <dbReference type="Proteomes" id="UP000094487"/>
    </source>
</evidence>
<dbReference type="SUPFAM" id="SSF47616">
    <property type="entry name" value="GST C-terminal domain-like"/>
    <property type="match status" value="1"/>
</dbReference>
<dbReference type="PROSITE" id="PS50405">
    <property type="entry name" value="GST_CTER"/>
    <property type="match status" value="1"/>
</dbReference>
<gene>
    <name evidence="5" type="ORF">BFL28_13220</name>
</gene>
<dbReference type="Proteomes" id="UP000094487">
    <property type="component" value="Unassembled WGS sequence"/>
</dbReference>
<dbReference type="EMBL" id="MDDS01000011">
    <property type="protein sequence ID" value="ODP38875.1"/>
    <property type="molecule type" value="Genomic_DNA"/>
</dbReference>
<dbReference type="AlphaFoldDB" id="A0A1E3M0J6"/>
<evidence type="ECO:0000259" key="4">
    <source>
        <dbReference type="PROSITE" id="PS50405"/>
    </source>
</evidence>
<keyword evidence="6" id="KW-1185">Reference proteome</keyword>
<dbReference type="SUPFAM" id="SSF52833">
    <property type="entry name" value="Thioredoxin-like"/>
    <property type="match status" value="1"/>
</dbReference>
<dbReference type="SFLD" id="SFLDG01150">
    <property type="entry name" value="Main.1:_Beta-like"/>
    <property type="match status" value="1"/>
</dbReference>
<keyword evidence="2" id="KW-0808">Transferase</keyword>
<sequence length="218" mass="24684">MPDNPEIEDVTIRIWARRASSSAQKVYWTLDELGVAHEQIDAGRTFGIVDTPEYLAKNPNGLVPTLETPDGFILWESNAIVRYLAATHGDGTLWPSDLRERASSDRWMEWADGTAKAAINPIFSKVVMGWEPYTEAEIDAHVAKADEVLRRFAPWIGERRYVGGDTLTIGDIPLGMILNRWFQLPIERPALPAVEAYYRRLRERAAYVRNVVQAPHVI</sequence>